<feature type="compositionally biased region" description="Basic and acidic residues" evidence="1">
    <location>
        <begin position="629"/>
        <end position="638"/>
    </location>
</feature>
<dbReference type="InterPro" id="IPR051923">
    <property type="entry name" value="Glycosyl_Hydrolase_39"/>
</dbReference>
<dbReference type="Pfam" id="PF11790">
    <property type="entry name" value="Glyco_hydro_cc"/>
    <property type="match status" value="1"/>
</dbReference>
<dbReference type="OrthoDB" id="4753810at2"/>
<keyword evidence="5" id="KW-1185">Reference proteome</keyword>
<feature type="compositionally biased region" description="Polar residues" evidence="1">
    <location>
        <begin position="643"/>
        <end position="654"/>
    </location>
</feature>
<feature type="transmembrane region" description="Helical" evidence="2">
    <location>
        <begin position="12"/>
        <end position="35"/>
    </location>
</feature>
<protein>
    <recommendedName>
        <fullName evidence="3">Asl1-like glycosyl hydrolase catalytic domain-containing protein</fullName>
    </recommendedName>
</protein>
<dbReference type="Gene3D" id="3.20.20.80">
    <property type="entry name" value="Glycosidases"/>
    <property type="match status" value="1"/>
</dbReference>
<dbReference type="SUPFAM" id="SSF51445">
    <property type="entry name" value="(Trans)glycosidases"/>
    <property type="match status" value="1"/>
</dbReference>
<feature type="compositionally biased region" description="Low complexity" evidence="1">
    <location>
        <begin position="469"/>
        <end position="586"/>
    </location>
</feature>
<name>A0A1E8PWN0_9MYCO</name>
<feature type="compositionally biased region" description="Gly residues" evidence="1">
    <location>
        <begin position="693"/>
        <end position="702"/>
    </location>
</feature>
<keyword evidence="2" id="KW-0812">Transmembrane</keyword>
<feature type="compositionally biased region" description="Low complexity" evidence="1">
    <location>
        <begin position="681"/>
        <end position="692"/>
    </location>
</feature>
<dbReference type="RefSeq" id="WP_070356013.1">
    <property type="nucleotide sequence ID" value="NZ_CP043474.1"/>
</dbReference>
<dbReference type="InterPro" id="IPR024655">
    <property type="entry name" value="Asl1_glyco_hydro_catalytic"/>
</dbReference>
<evidence type="ECO:0000256" key="2">
    <source>
        <dbReference type="SAM" id="Phobius"/>
    </source>
</evidence>
<keyword evidence="2" id="KW-0472">Membrane</keyword>
<comment type="caution">
    <text evidence="4">The sequence shown here is derived from an EMBL/GenBank/DDBJ whole genome shotgun (WGS) entry which is preliminary data.</text>
</comment>
<keyword evidence="2" id="KW-1133">Transmembrane helix</keyword>
<evidence type="ECO:0000313" key="5">
    <source>
        <dbReference type="Proteomes" id="UP000178953"/>
    </source>
</evidence>
<feature type="compositionally biased region" description="Low complexity" evidence="1">
    <location>
        <begin position="657"/>
        <end position="668"/>
    </location>
</feature>
<dbReference type="PANTHER" id="PTHR12631:SF10">
    <property type="entry name" value="BETA-XYLOSIDASE-LIKE PROTEIN-RELATED"/>
    <property type="match status" value="1"/>
</dbReference>
<dbReference type="PANTHER" id="PTHR12631">
    <property type="entry name" value="ALPHA-L-IDURONIDASE"/>
    <property type="match status" value="1"/>
</dbReference>
<gene>
    <name evidence="4" type="ORF">BEL07_26425</name>
</gene>
<feature type="domain" description="Asl1-like glycosyl hydrolase catalytic" evidence="3">
    <location>
        <begin position="157"/>
        <end position="336"/>
    </location>
</feature>
<feature type="region of interest" description="Disordered" evidence="1">
    <location>
        <begin position="469"/>
        <end position="702"/>
    </location>
</feature>
<evidence type="ECO:0000256" key="1">
    <source>
        <dbReference type="SAM" id="MobiDB-lite"/>
    </source>
</evidence>
<dbReference type="AlphaFoldDB" id="A0A1E8PWN0"/>
<reference evidence="4 5" key="1">
    <citation type="submission" date="2016-09" db="EMBL/GenBank/DDBJ databases">
        <title>genome sequence of Mycobacterium sp. 739 SCH.</title>
        <authorList>
            <person name="Greninger A.L."/>
            <person name="Qin X."/>
            <person name="Jerome K."/>
            <person name="Vora S."/>
            <person name="Quinn K."/>
        </authorList>
    </citation>
    <scope>NUCLEOTIDE SEQUENCE [LARGE SCALE GENOMIC DNA]</scope>
    <source>
        <strain evidence="4 5">SCH</strain>
    </source>
</reference>
<proteinExistence type="predicted"/>
<evidence type="ECO:0000259" key="3">
    <source>
        <dbReference type="Pfam" id="PF11790"/>
    </source>
</evidence>
<feature type="compositionally biased region" description="Low complexity" evidence="1">
    <location>
        <begin position="609"/>
        <end position="628"/>
    </location>
</feature>
<dbReference type="GO" id="GO:0004553">
    <property type="term" value="F:hydrolase activity, hydrolyzing O-glycosyl compounds"/>
    <property type="evidence" value="ECO:0007669"/>
    <property type="project" value="TreeGrafter"/>
</dbReference>
<organism evidence="4 5">
    <name type="scientific">Mycolicibacterium grossiae</name>
    <dbReference type="NCBI Taxonomy" id="1552759"/>
    <lineage>
        <taxon>Bacteria</taxon>
        <taxon>Bacillati</taxon>
        <taxon>Actinomycetota</taxon>
        <taxon>Actinomycetes</taxon>
        <taxon>Mycobacteriales</taxon>
        <taxon>Mycobacteriaceae</taxon>
        <taxon>Mycolicibacterium</taxon>
    </lineage>
</organism>
<dbReference type="EMBL" id="MCHX01000097">
    <property type="protein sequence ID" value="OFJ50748.1"/>
    <property type="molecule type" value="Genomic_DNA"/>
</dbReference>
<dbReference type="Proteomes" id="UP000178953">
    <property type="component" value="Unassembled WGS sequence"/>
</dbReference>
<sequence>MAQQKAGLLRRLATRSVIATLPVAMASAYASGIFVSPPRLASYDILPVAEITVSPNTVGIATSPLYGQTLEQINQQLDAMQAIGVQNIRVFVPWGLVEQVDNQYDWSHIDDIMNAAAARNMGVLAEVNATPLWAGPNPNAPGFPLGADTPNVGAFTDFMRDFTNRYASTVSAYEIWNEPNYVQFSNPINPEAYAALLQAVYPVIKNLDPTATVVAGAVGTTQTSSFTLDPVAFVQRMLAAGAGNYFDALSVHPYGEEGAYSSSCPSCQPTMLTPREQVEAIMNLVTGKKVWISEYGLPTTPGGPFTQADQAAWIKDLLDYWQTYDPDKVGPIFLYTGQDTPNAANPTNPHDYYGLWTESGALKAAAEMLKAWLAAHPQQPGGPTDPGTPGNPGTPTNPADAIAQALNAIAQALAKAIAQAIANFFAQFAAPAPATTLVTNTEVATTEAQSRTLAIAGAATTTADGAVTADEGSAAATPATADGKATEGTAADGTAAEGAATPAADSAAAPPVAAEPVAAEPVTAEPAVTEPVTPVAATPAPATSAPTTPEATAPPAGVPATTGATESTPASTVPSSAASGSGTVKDGSGGGAPVKAPSGETGPSATKPAKGGSSGATADAGGSAPSDSSKPDSAKPDSAKPATSTKPGRTQPSTKDGAASGGPAAAESSPRRHDAGGRTKAGLVSAGAAATGADGGSGESAG</sequence>
<accession>A0A1E8PWN0</accession>
<dbReference type="InterPro" id="IPR017853">
    <property type="entry name" value="GH"/>
</dbReference>
<feature type="region of interest" description="Disordered" evidence="1">
    <location>
        <begin position="376"/>
        <end position="399"/>
    </location>
</feature>
<evidence type="ECO:0000313" key="4">
    <source>
        <dbReference type="EMBL" id="OFJ50748.1"/>
    </source>
</evidence>